<evidence type="ECO:0000256" key="1">
    <source>
        <dbReference type="ARBA" id="ARBA00004651"/>
    </source>
</evidence>
<evidence type="ECO:0000256" key="2">
    <source>
        <dbReference type="ARBA" id="ARBA00022475"/>
    </source>
</evidence>
<reference evidence="8" key="1">
    <citation type="journal article" date="2014" name="Int. J. Syst. Evol. Microbiol.">
        <title>Complete genome sequence of Corynebacterium casei LMG S-19264T (=DSM 44701T), isolated from a smear-ripened cheese.</title>
        <authorList>
            <consortium name="US DOE Joint Genome Institute (JGI-PGF)"/>
            <person name="Walter F."/>
            <person name="Albersmeier A."/>
            <person name="Kalinowski J."/>
            <person name="Ruckert C."/>
        </authorList>
    </citation>
    <scope>NUCLEOTIDE SEQUENCE</scope>
    <source>
        <strain evidence="8">CGMCC 1.12754</strain>
    </source>
</reference>
<sequence>MNATFMDRFKAFLFDYLLILVYLAILVVFGVFLFPSIQELFSGSLIKAQFVGFMMVTLPISLYFIVCDSIIIGQTFGKKKMGIQVFNENQEVLPVLQAVYRVILKFIPWELSHYLVYRMVALGDDKIPILYYMIGGLIYALIFAYILTAIFTKKKQTLYDIAARTQVVKVASK</sequence>
<feature type="transmembrane region" description="Helical" evidence="6">
    <location>
        <begin position="129"/>
        <end position="151"/>
    </location>
</feature>
<dbReference type="PANTHER" id="PTHR36115:SF4">
    <property type="entry name" value="MEMBRANE PROTEIN"/>
    <property type="match status" value="1"/>
</dbReference>
<evidence type="ECO:0000313" key="9">
    <source>
        <dbReference type="Proteomes" id="UP000622860"/>
    </source>
</evidence>
<accession>A0A917MAF2</accession>
<evidence type="ECO:0000313" key="8">
    <source>
        <dbReference type="EMBL" id="GGG87935.1"/>
    </source>
</evidence>
<dbReference type="EMBL" id="BMFR01000029">
    <property type="protein sequence ID" value="GGG87935.1"/>
    <property type="molecule type" value="Genomic_DNA"/>
</dbReference>
<dbReference type="PANTHER" id="PTHR36115">
    <property type="entry name" value="PROLINE-RICH ANTIGEN HOMOLOG-RELATED"/>
    <property type="match status" value="1"/>
</dbReference>
<comment type="subcellular location">
    <subcellularLocation>
        <location evidence="1">Cell membrane</location>
        <topology evidence="1">Multi-pass membrane protein</topology>
    </subcellularLocation>
</comment>
<organism evidence="8 9">
    <name type="scientific">Virgibacillus oceani</name>
    <dbReference type="NCBI Taxonomy" id="1479511"/>
    <lineage>
        <taxon>Bacteria</taxon>
        <taxon>Bacillati</taxon>
        <taxon>Bacillota</taxon>
        <taxon>Bacilli</taxon>
        <taxon>Bacillales</taxon>
        <taxon>Bacillaceae</taxon>
        <taxon>Virgibacillus</taxon>
    </lineage>
</organism>
<keyword evidence="9" id="KW-1185">Reference proteome</keyword>
<keyword evidence="3 6" id="KW-0812">Transmembrane</keyword>
<keyword evidence="2" id="KW-1003">Cell membrane</keyword>
<evidence type="ECO:0000256" key="5">
    <source>
        <dbReference type="ARBA" id="ARBA00023136"/>
    </source>
</evidence>
<protein>
    <recommendedName>
        <fullName evidence="7">RDD domain-containing protein</fullName>
    </recommendedName>
</protein>
<dbReference type="InterPro" id="IPR010432">
    <property type="entry name" value="RDD"/>
</dbReference>
<gene>
    <name evidence="8" type="ORF">GCM10011398_37340</name>
</gene>
<dbReference type="Proteomes" id="UP000622860">
    <property type="component" value="Unassembled WGS sequence"/>
</dbReference>
<dbReference type="Pfam" id="PF06271">
    <property type="entry name" value="RDD"/>
    <property type="match status" value="1"/>
</dbReference>
<feature type="transmembrane region" description="Helical" evidence="6">
    <location>
        <begin position="46"/>
        <end position="71"/>
    </location>
</feature>
<evidence type="ECO:0000256" key="4">
    <source>
        <dbReference type="ARBA" id="ARBA00022989"/>
    </source>
</evidence>
<proteinExistence type="predicted"/>
<dbReference type="AlphaFoldDB" id="A0A917MAF2"/>
<feature type="transmembrane region" description="Helical" evidence="6">
    <location>
        <begin position="92"/>
        <end position="109"/>
    </location>
</feature>
<evidence type="ECO:0000256" key="3">
    <source>
        <dbReference type="ARBA" id="ARBA00022692"/>
    </source>
</evidence>
<keyword evidence="5 6" id="KW-0472">Membrane</keyword>
<evidence type="ECO:0000256" key="6">
    <source>
        <dbReference type="SAM" id="Phobius"/>
    </source>
</evidence>
<dbReference type="GO" id="GO:0005886">
    <property type="term" value="C:plasma membrane"/>
    <property type="evidence" value="ECO:0007669"/>
    <property type="project" value="UniProtKB-SubCell"/>
</dbReference>
<evidence type="ECO:0000259" key="7">
    <source>
        <dbReference type="Pfam" id="PF06271"/>
    </source>
</evidence>
<reference evidence="8" key="2">
    <citation type="submission" date="2020-09" db="EMBL/GenBank/DDBJ databases">
        <authorList>
            <person name="Sun Q."/>
            <person name="Zhou Y."/>
        </authorList>
    </citation>
    <scope>NUCLEOTIDE SEQUENCE</scope>
    <source>
        <strain evidence="8">CGMCC 1.12754</strain>
    </source>
</reference>
<feature type="domain" description="RDD" evidence="7">
    <location>
        <begin position="3"/>
        <end position="163"/>
    </location>
</feature>
<dbReference type="InterPro" id="IPR051791">
    <property type="entry name" value="Pra-immunoreactive"/>
</dbReference>
<feature type="transmembrane region" description="Helical" evidence="6">
    <location>
        <begin position="12"/>
        <end position="34"/>
    </location>
</feature>
<keyword evidence="4 6" id="KW-1133">Transmembrane helix</keyword>
<comment type="caution">
    <text evidence="8">The sequence shown here is derived from an EMBL/GenBank/DDBJ whole genome shotgun (WGS) entry which is preliminary data.</text>
</comment>
<name>A0A917MAF2_9BACI</name>